<evidence type="ECO:0000259" key="3">
    <source>
        <dbReference type="PROSITE" id="PS50089"/>
    </source>
</evidence>
<dbReference type="GO" id="GO:0008270">
    <property type="term" value="F:zinc ion binding"/>
    <property type="evidence" value="ECO:0007669"/>
    <property type="project" value="UniProtKB-KW"/>
</dbReference>
<keyword evidence="1" id="KW-0862">Zinc</keyword>
<accession>A0A484MKC4</accession>
<name>A0A484MKC4_9ASTE</name>
<dbReference type="Pfam" id="PF13639">
    <property type="entry name" value="zf-RING_2"/>
    <property type="match status" value="1"/>
</dbReference>
<dbReference type="InterPro" id="IPR001841">
    <property type="entry name" value="Znf_RING"/>
</dbReference>
<sequence>MGLSPYSSPADGGVLCVILFNTAMSISVIKEMVRSILSVIGIPIASPWEEHPAGDATEECRASPSESYMEEFRSQTPTLRYDSVCTSRRGGEKEEKECCCCCYCCVCLAEFKPDAEINLLSCGHVFHLLCLEKWVKSWGVTCPLCRNSVMTLHQQDDKENVMTCPM</sequence>
<dbReference type="InterPro" id="IPR044249">
    <property type="entry name" value="XERICO-like"/>
</dbReference>
<dbReference type="InterPro" id="IPR013083">
    <property type="entry name" value="Znf_RING/FYVE/PHD"/>
</dbReference>
<dbReference type="Proteomes" id="UP000595140">
    <property type="component" value="Unassembled WGS sequence"/>
</dbReference>
<evidence type="ECO:0000256" key="1">
    <source>
        <dbReference type="PROSITE-ProRule" id="PRU00175"/>
    </source>
</evidence>
<keyword evidence="2" id="KW-1133">Transmembrane helix</keyword>
<dbReference type="SMART" id="SM00184">
    <property type="entry name" value="RING"/>
    <property type="match status" value="1"/>
</dbReference>
<feature type="domain" description="RING-type" evidence="3">
    <location>
        <begin position="104"/>
        <end position="146"/>
    </location>
</feature>
<keyword evidence="2" id="KW-0472">Membrane</keyword>
<keyword evidence="1" id="KW-0863">Zinc-finger</keyword>
<keyword evidence="2" id="KW-0812">Transmembrane</keyword>
<keyword evidence="1" id="KW-0479">Metal-binding</keyword>
<feature type="transmembrane region" description="Helical" evidence="2">
    <location>
        <begin position="12"/>
        <end position="29"/>
    </location>
</feature>
<organism evidence="4 5">
    <name type="scientific">Cuscuta campestris</name>
    <dbReference type="NCBI Taxonomy" id="132261"/>
    <lineage>
        <taxon>Eukaryota</taxon>
        <taxon>Viridiplantae</taxon>
        <taxon>Streptophyta</taxon>
        <taxon>Embryophyta</taxon>
        <taxon>Tracheophyta</taxon>
        <taxon>Spermatophyta</taxon>
        <taxon>Magnoliopsida</taxon>
        <taxon>eudicotyledons</taxon>
        <taxon>Gunneridae</taxon>
        <taxon>Pentapetalae</taxon>
        <taxon>asterids</taxon>
        <taxon>lamiids</taxon>
        <taxon>Solanales</taxon>
        <taxon>Convolvulaceae</taxon>
        <taxon>Cuscuteae</taxon>
        <taxon>Cuscuta</taxon>
        <taxon>Cuscuta subgen. Grammica</taxon>
        <taxon>Cuscuta sect. Cleistogrammica</taxon>
    </lineage>
</organism>
<gene>
    <name evidence="4" type="ORF">CCAM_LOCUS31197</name>
</gene>
<evidence type="ECO:0000313" key="5">
    <source>
        <dbReference type="Proteomes" id="UP000595140"/>
    </source>
</evidence>
<dbReference type="OrthoDB" id="8062037at2759"/>
<keyword evidence="5" id="KW-1185">Reference proteome</keyword>
<dbReference type="PROSITE" id="PS50089">
    <property type="entry name" value="ZF_RING_2"/>
    <property type="match status" value="1"/>
</dbReference>
<evidence type="ECO:0000256" key="2">
    <source>
        <dbReference type="SAM" id="Phobius"/>
    </source>
</evidence>
<proteinExistence type="predicted"/>
<dbReference type="SUPFAM" id="SSF57850">
    <property type="entry name" value="RING/U-box"/>
    <property type="match status" value="1"/>
</dbReference>
<dbReference type="PANTHER" id="PTHR47258">
    <property type="match status" value="1"/>
</dbReference>
<reference evidence="4 5" key="1">
    <citation type="submission" date="2018-04" db="EMBL/GenBank/DDBJ databases">
        <authorList>
            <person name="Vogel A."/>
        </authorList>
    </citation>
    <scope>NUCLEOTIDE SEQUENCE [LARGE SCALE GENOMIC DNA]</scope>
</reference>
<dbReference type="PANTHER" id="PTHR47258:SF1">
    <property type="entry name" value="E3 UBIQUITIN-PROTEIN LIGASE XERICO-RELATED"/>
    <property type="match status" value="1"/>
</dbReference>
<evidence type="ECO:0000313" key="4">
    <source>
        <dbReference type="EMBL" id="VFQ89421.1"/>
    </source>
</evidence>
<dbReference type="EMBL" id="OOIL02003813">
    <property type="protein sequence ID" value="VFQ89421.1"/>
    <property type="molecule type" value="Genomic_DNA"/>
</dbReference>
<dbReference type="Gene3D" id="3.30.40.10">
    <property type="entry name" value="Zinc/RING finger domain, C3HC4 (zinc finger)"/>
    <property type="match status" value="1"/>
</dbReference>
<protein>
    <recommendedName>
        <fullName evidence="3">RING-type domain-containing protein</fullName>
    </recommendedName>
</protein>
<dbReference type="AlphaFoldDB" id="A0A484MKC4"/>